<keyword evidence="3" id="KW-0677">Repeat</keyword>
<dbReference type="Pfam" id="PF23598">
    <property type="entry name" value="LRR_14"/>
    <property type="match status" value="1"/>
</dbReference>
<dbReference type="PANTHER" id="PTHR47988">
    <property type="entry name" value="SOMATIC EMBRYOGENESIS RECEPTOR KINASE 1"/>
    <property type="match status" value="1"/>
</dbReference>
<dbReference type="InterPro" id="IPR013210">
    <property type="entry name" value="LRR_N_plant-typ"/>
</dbReference>
<protein>
    <recommendedName>
        <fullName evidence="9">Leucine-rich repeat-containing N-terminal plant-type domain-containing protein</fullName>
    </recommendedName>
</protein>
<evidence type="ECO:0000313" key="7">
    <source>
        <dbReference type="EMBL" id="KAG0572671.1"/>
    </source>
</evidence>
<proteinExistence type="predicted"/>
<feature type="signal peptide" evidence="4">
    <location>
        <begin position="1"/>
        <end position="26"/>
    </location>
</feature>
<evidence type="ECO:0000256" key="1">
    <source>
        <dbReference type="ARBA" id="ARBA00022614"/>
    </source>
</evidence>
<dbReference type="FunFam" id="3.80.10.10:FF:000024">
    <property type="entry name" value="Somatic embryogenesis receptor kinase 1"/>
    <property type="match status" value="1"/>
</dbReference>
<gene>
    <name evidence="7" type="ORF">KC19_VG115700</name>
</gene>
<dbReference type="AlphaFoldDB" id="A0A8T0HPE5"/>
<evidence type="ECO:0000256" key="2">
    <source>
        <dbReference type="ARBA" id="ARBA00022729"/>
    </source>
</evidence>
<organism evidence="7 8">
    <name type="scientific">Ceratodon purpureus</name>
    <name type="common">Fire moss</name>
    <name type="synonym">Dicranum purpureum</name>
    <dbReference type="NCBI Taxonomy" id="3225"/>
    <lineage>
        <taxon>Eukaryota</taxon>
        <taxon>Viridiplantae</taxon>
        <taxon>Streptophyta</taxon>
        <taxon>Embryophyta</taxon>
        <taxon>Bryophyta</taxon>
        <taxon>Bryophytina</taxon>
        <taxon>Bryopsida</taxon>
        <taxon>Dicranidae</taxon>
        <taxon>Pseudoditrichales</taxon>
        <taxon>Ditrichaceae</taxon>
        <taxon>Ceratodon</taxon>
    </lineage>
</organism>
<evidence type="ECO:0000259" key="5">
    <source>
        <dbReference type="Pfam" id="PF08263"/>
    </source>
</evidence>
<feature type="domain" description="Leucine-rich repeat-containing N-terminal plant-type" evidence="5">
    <location>
        <begin position="27"/>
        <end position="66"/>
    </location>
</feature>
<name>A0A8T0HPE5_CERPU</name>
<dbReference type="EMBL" id="CM026426">
    <property type="protein sequence ID" value="KAG0572671.1"/>
    <property type="molecule type" value="Genomic_DNA"/>
</dbReference>
<dbReference type="InterPro" id="IPR055414">
    <property type="entry name" value="LRR_R13L4/SHOC2-like"/>
</dbReference>
<keyword evidence="1" id="KW-0433">Leucine-rich repeat</keyword>
<dbReference type="Gene3D" id="3.80.10.10">
    <property type="entry name" value="Ribonuclease Inhibitor"/>
    <property type="match status" value="1"/>
</dbReference>
<keyword evidence="2 4" id="KW-0732">Signal</keyword>
<evidence type="ECO:0000256" key="3">
    <source>
        <dbReference type="ARBA" id="ARBA00022737"/>
    </source>
</evidence>
<dbReference type="SUPFAM" id="SSF52058">
    <property type="entry name" value="L domain-like"/>
    <property type="match status" value="1"/>
</dbReference>
<evidence type="ECO:0000259" key="6">
    <source>
        <dbReference type="Pfam" id="PF23598"/>
    </source>
</evidence>
<evidence type="ECO:0000313" key="8">
    <source>
        <dbReference type="Proteomes" id="UP000822688"/>
    </source>
</evidence>
<dbReference type="Proteomes" id="UP000822688">
    <property type="component" value="Chromosome V"/>
</dbReference>
<evidence type="ECO:0000256" key="4">
    <source>
        <dbReference type="SAM" id="SignalP"/>
    </source>
</evidence>
<feature type="chain" id="PRO_5035806531" description="Leucine-rich repeat-containing N-terminal plant-type domain-containing protein" evidence="4">
    <location>
        <begin position="27"/>
        <end position="217"/>
    </location>
</feature>
<feature type="domain" description="Disease resistance R13L4/SHOC-2-like LRR" evidence="6">
    <location>
        <begin position="70"/>
        <end position="172"/>
    </location>
</feature>
<dbReference type="InterPro" id="IPR032675">
    <property type="entry name" value="LRR_dom_sf"/>
</dbReference>
<reference evidence="7" key="1">
    <citation type="submission" date="2020-06" db="EMBL/GenBank/DDBJ databases">
        <title>WGS assembly of Ceratodon purpureus strain R40.</title>
        <authorList>
            <person name="Carey S.B."/>
            <person name="Jenkins J."/>
            <person name="Shu S."/>
            <person name="Lovell J.T."/>
            <person name="Sreedasyam A."/>
            <person name="Maumus F."/>
            <person name="Tiley G.P."/>
            <person name="Fernandez-Pozo N."/>
            <person name="Barry K."/>
            <person name="Chen C."/>
            <person name="Wang M."/>
            <person name="Lipzen A."/>
            <person name="Daum C."/>
            <person name="Saski C.A."/>
            <person name="Payton A.C."/>
            <person name="Mcbreen J.C."/>
            <person name="Conrad R.E."/>
            <person name="Kollar L.M."/>
            <person name="Olsson S."/>
            <person name="Huttunen S."/>
            <person name="Landis J.B."/>
            <person name="Wickett N.J."/>
            <person name="Johnson M.G."/>
            <person name="Rensing S.A."/>
            <person name="Grimwood J."/>
            <person name="Schmutz J."/>
            <person name="Mcdaniel S.F."/>
        </authorList>
    </citation>
    <scope>NUCLEOTIDE SEQUENCE</scope>
    <source>
        <strain evidence="7">R40</strain>
    </source>
</reference>
<accession>A0A8T0HPE5</accession>
<comment type="caution">
    <text evidence="7">The sequence shown here is derived from an EMBL/GenBank/DDBJ whole genome shotgun (WGS) entry which is preliminary data.</text>
</comment>
<dbReference type="Pfam" id="PF08263">
    <property type="entry name" value="LRRNT_2"/>
    <property type="match status" value="1"/>
</dbReference>
<sequence length="217" mass="23788">MIMEKSYGELAMFALAIAALLSLAHTNSEGDALYALRLSLTDPSNVLQSWDPTLVNPCTWFHVTCDSQNQVIRVDLGNARLSGSLVPELGVLLNLQYLELYKNSLTGHIPSEVGKLQSLVSLDLYHNNFTGSIPRSFGKLSSLVFLRLNSNRLTGRIPRELTSITSLKAVDMSNNDLCGTIPVTGSFSHLAAKSFENNSRLNGPELEGFVPYEMSCH</sequence>
<keyword evidence="8" id="KW-1185">Reference proteome</keyword>
<evidence type="ECO:0008006" key="9">
    <source>
        <dbReference type="Google" id="ProtNLM"/>
    </source>
</evidence>